<reference evidence="2" key="1">
    <citation type="submission" date="2023-10" db="EMBL/GenBank/DDBJ databases">
        <title>Genome assembly of Pristionchus species.</title>
        <authorList>
            <person name="Yoshida K."/>
            <person name="Sommer R.J."/>
        </authorList>
    </citation>
    <scope>NUCLEOTIDE SEQUENCE</scope>
    <source>
        <strain evidence="2">RS0144</strain>
    </source>
</reference>
<dbReference type="Proteomes" id="UP001432027">
    <property type="component" value="Unassembled WGS sequence"/>
</dbReference>
<feature type="region of interest" description="Disordered" evidence="1">
    <location>
        <begin position="1"/>
        <end position="25"/>
    </location>
</feature>
<feature type="compositionally biased region" description="Acidic residues" evidence="1">
    <location>
        <begin position="1"/>
        <end position="19"/>
    </location>
</feature>
<feature type="region of interest" description="Disordered" evidence="1">
    <location>
        <begin position="125"/>
        <end position="195"/>
    </location>
</feature>
<protein>
    <submittedName>
        <fullName evidence="2">Uncharacterized protein</fullName>
    </submittedName>
</protein>
<name>A0AAV5UH97_9BILA</name>
<feature type="non-terminal residue" evidence="2">
    <location>
        <position position="1"/>
    </location>
</feature>
<evidence type="ECO:0000313" key="3">
    <source>
        <dbReference type="Proteomes" id="UP001432027"/>
    </source>
</evidence>
<evidence type="ECO:0000256" key="1">
    <source>
        <dbReference type="SAM" id="MobiDB-lite"/>
    </source>
</evidence>
<feature type="non-terminal residue" evidence="2">
    <location>
        <position position="195"/>
    </location>
</feature>
<evidence type="ECO:0000313" key="2">
    <source>
        <dbReference type="EMBL" id="GMT05667.1"/>
    </source>
</evidence>
<gene>
    <name evidence="2" type="ORF">PENTCL1PPCAC_27841</name>
</gene>
<feature type="compositionally biased region" description="Basic and acidic residues" evidence="1">
    <location>
        <begin position="135"/>
        <end position="150"/>
    </location>
</feature>
<feature type="compositionally biased region" description="Acidic residues" evidence="1">
    <location>
        <begin position="168"/>
        <end position="186"/>
    </location>
</feature>
<keyword evidence="3" id="KW-1185">Reference proteome</keyword>
<dbReference type="EMBL" id="BTSX01000006">
    <property type="protein sequence ID" value="GMT05667.1"/>
    <property type="molecule type" value="Genomic_DNA"/>
</dbReference>
<sequence>EEEVEEEENMGEEEEEETEMVLSSVHVPTSIETALAKQEEDKVEQMASQWVRNWCDKDEGSRTTRGELYATYAREMRNHHSLSCSVDMFTDTITAIFPGVQFNMITKPGGGIVTVVYGLRLLESPRTNEGGVDGKSMREEEKEDGVDRETITPQAPLAENVKSSPKEEDVEDEEEEKEDMEEDVEEEKEKGEEEK</sequence>
<organism evidence="2 3">
    <name type="scientific">Pristionchus entomophagus</name>
    <dbReference type="NCBI Taxonomy" id="358040"/>
    <lineage>
        <taxon>Eukaryota</taxon>
        <taxon>Metazoa</taxon>
        <taxon>Ecdysozoa</taxon>
        <taxon>Nematoda</taxon>
        <taxon>Chromadorea</taxon>
        <taxon>Rhabditida</taxon>
        <taxon>Rhabditina</taxon>
        <taxon>Diplogasteromorpha</taxon>
        <taxon>Diplogasteroidea</taxon>
        <taxon>Neodiplogasteridae</taxon>
        <taxon>Pristionchus</taxon>
    </lineage>
</organism>
<accession>A0AAV5UH97</accession>
<dbReference type="AlphaFoldDB" id="A0AAV5UH97"/>
<comment type="caution">
    <text evidence="2">The sequence shown here is derived from an EMBL/GenBank/DDBJ whole genome shotgun (WGS) entry which is preliminary data.</text>
</comment>
<proteinExistence type="predicted"/>